<dbReference type="PANTHER" id="PTHR10963">
    <property type="entry name" value="GLYCOSYL HYDROLASE-RELATED"/>
    <property type="match status" value="1"/>
</dbReference>
<feature type="compositionally biased region" description="Polar residues" evidence="1">
    <location>
        <begin position="17"/>
        <end position="29"/>
    </location>
</feature>
<keyword evidence="2" id="KW-1133">Transmembrane helix</keyword>
<evidence type="ECO:0000256" key="1">
    <source>
        <dbReference type="SAM" id="MobiDB-lite"/>
    </source>
</evidence>
<evidence type="ECO:0000313" key="4">
    <source>
        <dbReference type="EMBL" id="KAK3904014.1"/>
    </source>
</evidence>
<dbReference type="InterPro" id="IPR050546">
    <property type="entry name" value="Glycosyl_Hydrlase_16"/>
</dbReference>
<name>A0AAN6MNQ2_9PEZI</name>
<dbReference type="Gene3D" id="2.60.120.200">
    <property type="match status" value="1"/>
</dbReference>
<protein>
    <recommendedName>
        <fullName evidence="3">GH16 domain-containing protein</fullName>
    </recommendedName>
</protein>
<feature type="region of interest" description="Disordered" evidence="1">
    <location>
        <begin position="1"/>
        <end position="79"/>
    </location>
</feature>
<dbReference type="PROSITE" id="PS51762">
    <property type="entry name" value="GH16_2"/>
    <property type="match status" value="1"/>
</dbReference>
<organism evidence="4 5">
    <name type="scientific">Staphylotrichum tortipilum</name>
    <dbReference type="NCBI Taxonomy" id="2831512"/>
    <lineage>
        <taxon>Eukaryota</taxon>
        <taxon>Fungi</taxon>
        <taxon>Dikarya</taxon>
        <taxon>Ascomycota</taxon>
        <taxon>Pezizomycotina</taxon>
        <taxon>Sordariomycetes</taxon>
        <taxon>Sordariomycetidae</taxon>
        <taxon>Sordariales</taxon>
        <taxon>Chaetomiaceae</taxon>
        <taxon>Staphylotrichum</taxon>
    </lineage>
</organism>
<accession>A0AAN6MNQ2</accession>
<dbReference type="GO" id="GO:0004553">
    <property type="term" value="F:hydrolase activity, hydrolyzing O-glycosyl compounds"/>
    <property type="evidence" value="ECO:0007669"/>
    <property type="project" value="InterPro"/>
</dbReference>
<keyword evidence="2" id="KW-0472">Membrane</keyword>
<reference evidence="4" key="1">
    <citation type="journal article" date="2023" name="Mol. Phylogenet. Evol.">
        <title>Genome-scale phylogeny and comparative genomics of the fungal order Sordariales.</title>
        <authorList>
            <person name="Hensen N."/>
            <person name="Bonometti L."/>
            <person name="Westerberg I."/>
            <person name="Brannstrom I.O."/>
            <person name="Guillou S."/>
            <person name="Cros-Aarteil S."/>
            <person name="Calhoun S."/>
            <person name="Haridas S."/>
            <person name="Kuo A."/>
            <person name="Mondo S."/>
            <person name="Pangilinan J."/>
            <person name="Riley R."/>
            <person name="LaButti K."/>
            <person name="Andreopoulos B."/>
            <person name="Lipzen A."/>
            <person name="Chen C."/>
            <person name="Yan M."/>
            <person name="Daum C."/>
            <person name="Ng V."/>
            <person name="Clum A."/>
            <person name="Steindorff A."/>
            <person name="Ohm R.A."/>
            <person name="Martin F."/>
            <person name="Silar P."/>
            <person name="Natvig D.O."/>
            <person name="Lalanne C."/>
            <person name="Gautier V."/>
            <person name="Ament-Velasquez S.L."/>
            <person name="Kruys A."/>
            <person name="Hutchinson M.I."/>
            <person name="Powell A.J."/>
            <person name="Barry K."/>
            <person name="Miller A.N."/>
            <person name="Grigoriev I.V."/>
            <person name="Debuchy R."/>
            <person name="Gladieux P."/>
            <person name="Hiltunen Thoren M."/>
            <person name="Johannesson H."/>
        </authorList>
    </citation>
    <scope>NUCLEOTIDE SEQUENCE</scope>
    <source>
        <strain evidence="4">CBS 103.79</strain>
    </source>
</reference>
<gene>
    <name evidence="4" type="ORF">C8A05DRAFT_42849</name>
</gene>
<sequence length="489" mass="53999">MDNDGYYSRPAAGMPSVASTAAATPQRPGTPSDGRNPFGDGLESQASHRSSGGLGVTSTGAANPFSSPSASRPASSFDSASGLGRFDGAGGQRYFHSRRVHKGEVEKPWTKSVDPKEKWVTILPLIGIGIGLAISGFLVWDGIRSVVKHQYCPVMEETWANGLDDKVWMKEVQVNGFGNGEFEQTTGGDQNVFIENGHLIIKATPQDDALMQKDTKIDLLKDGTCTSKSPASCIAYTNITAGNASIVPPVLSGRINTRRGATIKYGRIEVTAKLPVGDWLWPAIWMMPVDDTYGPWPQSGEIDIVESRGNNYTYPQGGNNIVSSALHWGPSPANDAWWRTNVKRQALHTTYAAGFNTYGLEWSQKYLFTYVNSRLLQVLYVNFDSPMWQRGNFPPQDSNGTRLEDVWGKTKRAQTPFDQPFYLILNLAVGGTNGWFEDNVNGKPWLDASPNARKDFWQAKDRWFPTWTQPQMEISKIVMLRQCDGNEDQ</sequence>
<feature type="compositionally biased region" description="Polar residues" evidence="1">
    <location>
        <begin position="44"/>
        <end position="60"/>
    </location>
</feature>
<keyword evidence="5" id="KW-1185">Reference proteome</keyword>
<keyword evidence="2" id="KW-0812">Transmembrane</keyword>
<dbReference type="Pfam" id="PF00722">
    <property type="entry name" value="Glyco_hydro_16"/>
    <property type="match status" value="1"/>
</dbReference>
<dbReference type="InterPro" id="IPR013320">
    <property type="entry name" value="ConA-like_dom_sf"/>
</dbReference>
<evidence type="ECO:0000313" key="5">
    <source>
        <dbReference type="Proteomes" id="UP001303889"/>
    </source>
</evidence>
<reference evidence="4" key="2">
    <citation type="submission" date="2023-05" db="EMBL/GenBank/DDBJ databases">
        <authorList>
            <consortium name="Lawrence Berkeley National Laboratory"/>
            <person name="Steindorff A."/>
            <person name="Hensen N."/>
            <person name="Bonometti L."/>
            <person name="Westerberg I."/>
            <person name="Brannstrom I.O."/>
            <person name="Guillou S."/>
            <person name="Cros-Aarteil S."/>
            <person name="Calhoun S."/>
            <person name="Haridas S."/>
            <person name="Kuo A."/>
            <person name="Mondo S."/>
            <person name="Pangilinan J."/>
            <person name="Riley R."/>
            <person name="Labutti K."/>
            <person name="Andreopoulos B."/>
            <person name="Lipzen A."/>
            <person name="Chen C."/>
            <person name="Yanf M."/>
            <person name="Daum C."/>
            <person name="Ng V."/>
            <person name="Clum A."/>
            <person name="Ohm R."/>
            <person name="Martin F."/>
            <person name="Silar P."/>
            <person name="Natvig D."/>
            <person name="Lalanne C."/>
            <person name="Gautier V."/>
            <person name="Ament-Velasquez S.L."/>
            <person name="Kruys A."/>
            <person name="Hutchinson M.I."/>
            <person name="Powell A.J."/>
            <person name="Barry K."/>
            <person name="Miller A.N."/>
            <person name="Grigoriev I.V."/>
            <person name="Debuchy R."/>
            <person name="Gladieux P."/>
            <person name="Thoren M.H."/>
            <person name="Johannesson H."/>
        </authorList>
    </citation>
    <scope>NUCLEOTIDE SEQUENCE</scope>
    <source>
        <strain evidence="4">CBS 103.79</strain>
    </source>
</reference>
<dbReference type="InterPro" id="IPR000757">
    <property type="entry name" value="Beta-glucanase-like"/>
</dbReference>
<evidence type="ECO:0000256" key="2">
    <source>
        <dbReference type="SAM" id="Phobius"/>
    </source>
</evidence>
<proteinExistence type="predicted"/>
<comment type="caution">
    <text evidence="4">The sequence shown here is derived from an EMBL/GenBank/DDBJ whole genome shotgun (WGS) entry which is preliminary data.</text>
</comment>
<feature type="domain" description="GH16" evidence="3">
    <location>
        <begin position="107"/>
        <end position="466"/>
    </location>
</feature>
<dbReference type="EMBL" id="MU855418">
    <property type="protein sequence ID" value="KAK3904014.1"/>
    <property type="molecule type" value="Genomic_DNA"/>
</dbReference>
<dbReference type="Proteomes" id="UP001303889">
    <property type="component" value="Unassembled WGS sequence"/>
</dbReference>
<feature type="transmembrane region" description="Helical" evidence="2">
    <location>
        <begin position="119"/>
        <end position="140"/>
    </location>
</feature>
<evidence type="ECO:0000259" key="3">
    <source>
        <dbReference type="PROSITE" id="PS51762"/>
    </source>
</evidence>
<dbReference type="PANTHER" id="PTHR10963:SF62">
    <property type="entry name" value="GLUCAN 1,3-BETA-GLUCOSIDASE"/>
    <property type="match status" value="1"/>
</dbReference>
<dbReference type="SUPFAM" id="SSF49899">
    <property type="entry name" value="Concanavalin A-like lectins/glucanases"/>
    <property type="match status" value="1"/>
</dbReference>
<feature type="compositionally biased region" description="Low complexity" evidence="1">
    <location>
        <begin position="61"/>
        <end position="79"/>
    </location>
</feature>
<dbReference type="AlphaFoldDB" id="A0AAN6MNQ2"/>
<dbReference type="FunFam" id="2.60.120.200:FF:000178">
    <property type="entry name" value="Glycoside hydrolase family 16 protein"/>
    <property type="match status" value="1"/>
</dbReference>
<dbReference type="GO" id="GO:0005975">
    <property type="term" value="P:carbohydrate metabolic process"/>
    <property type="evidence" value="ECO:0007669"/>
    <property type="project" value="InterPro"/>
</dbReference>